<feature type="domain" description="Remorin C-terminal" evidence="2">
    <location>
        <begin position="17"/>
        <end position="80"/>
    </location>
</feature>
<accession>A0AA38SUT4</accession>
<evidence type="ECO:0000313" key="3">
    <source>
        <dbReference type="EMBL" id="KAJ9549224.1"/>
    </source>
</evidence>
<dbReference type="PANTHER" id="PTHR31471:SF51">
    <property type="entry name" value="REMORIN FAMILY PROTEIN"/>
    <property type="match status" value="1"/>
</dbReference>
<dbReference type="AlphaFoldDB" id="A0AA38SUT4"/>
<dbReference type="Pfam" id="PF03763">
    <property type="entry name" value="Remorin_C"/>
    <property type="match status" value="1"/>
</dbReference>
<dbReference type="InterPro" id="IPR005516">
    <property type="entry name" value="Remorin_C"/>
</dbReference>
<protein>
    <recommendedName>
        <fullName evidence="2">Remorin C-terminal domain-containing protein</fullName>
    </recommendedName>
</protein>
<evidence type="ECO:0000313" key="4">
    <source>
        <dbReference type="Proteomes" id="UP001172457"/>
    </source>
</evidence>
<evidence type="ECO:0000256" key="1">
    <source>
        <dbReference type="ARBA" id="ARBA00005711"/>
    </source>
</evidence>
<organism evidence="3 4">
    <name type="scientific">Centaurea solstitialis</name>
    <name type="common">yellow star-thistle</name>
    <dbReference type="NCBI Taxonomy" id="347529"/>
    <lineage>
        <taxon>Eukaryota</taxon>
        <taxon>Viridiplantae</taxon>
        <taxon>Streptophyta</taxon>
        <taxon>Embryophyta</taxon>
        <taxon>Tracheophyta</taxon>
        <taxon>Spermatophyta</taxon>
        <taxon>Magnoliopsida</taxon>
        <taxon>eudicotyledons</taxon>
        <taxon>Gunneridae</taxon>
        <taxon>Pentapetalae</taxon>
        <taxon>asterids</taxon>
        <taxon>campanulids</taxon>
        <taxon>Asterales</taxon>
        <taxon>Asteraceae</taxon>
        <taxon>Carduoideae</taxon>
        <taxon>Cardueae</taxon>
        <taxon>Centaureinae</taxon>
        <taxon>Centaurea</taxon>
    </lineage>
</organism>
<evidence type="ECO:0000259" key="2">
    <source>
        <dbReference type="Pfam" id="PF03763"/>
    </source>
</evidence>
<name>A0AA38SUT4_9ASTR</name>
<keyword evidence="4" id="KW-1185">Reference proteome</keyword>
<comment type="similarity">
    <text evidence="1">Belongs to the remorin family.</text>
</comment>
<gene>
    <name evidence="3" type="ORF">OSB04_021767</name>
</gene>
<dbReference type="EMBL" id="JARYMX010000005">
    <property type="protein sequence ID" value="KAJ9549224.1"/>
    <property type="molecule type" value="Genomic_DNA"/>
</dbReference>
<dbReference type="Proteomes" id="UP001172457">
    <property type="component" value="Chromosome 5"/>
</dbReference>
<dbReference type="PANTHER" id="PTHR31471">
    <property type="entry name" value="OS02G0116800 PROTEIN"/>
    <property type="match status" value="1"/>
</dbReference>
<proteinExistence type="inferred from homology"/>
<sequence length="85" mass="9752">MVDASLNRSHSVYHTIIMRKDDQSESKRARALQTYNTEMEMIDQIAEGARSQAEENRRKEVKKVAEKANKIRSNGKIPTKTCLCL</sequence>
<reference evidence="3" key="1">
    <citation type="submission" date="2023-03" db="EMBL/GenBank/DDBJ databases">
        <title>Chromosome-scale reference genome and RAD-based genetic map of yellow starthistle (Centaurea solstitialis) reveal putative structural variation and QTLs associated with invader traits.</title>
        <authorList>
            <person name="Reatini B."/>
            <person name="Cang F.A."/>
            <person name="Jiang Q."/>
            <person name="Mckibben M.T.W."/>
            <person name="Barker M.S."/>
            <person name="Rieseberg L.H."/>
            <person name="Dlugosch K.M."/>
        </authorList>
    </citation>
    <scope>NUCLEOTIDE SEQUENCE</scope>
    <source>
        <strain evidence="3">CAN-66</strain>
        <tissue evidence="3">Leaf</tissue>
    </source>
</reference>
<comment type="caution">
    <text evidence="3">The sequence shown here is derived from an EMBL/GenBank/DDBJ whole genome shotgun (WGS) entry which is preliminary data.</text>
</comment>